<evidence type="ECO:0000256" key="8">
    <source>
        <dbReference type="ARBA" id="ARBA00023180"/>
    </source>
</evidence>
<evidence type="ECO:0000256" key="7">
    <source>
        <dbReference type="ARBA" id="ARBA00023136"/>
    </source>
</evidence>
<dbReference type="InterPro" id="IPR008979">
    <property type="entry name" value="Galactose-bd-like_sf"/>
</dbReference>
<dbReference type="PANTHER" id="PTHR13460">
    <property type="match status" value="1"/>
</dbReference>
<dbReference type="Gene3D" id="2.60.120.430">
    <property type="entry name" value="Galactose-binding lectin"/>
    <property type="match status" value="1"/>
</dbReference>
<dbReference type="GO" id="GO:0030246">
    <property type="term" value="F:carbohydrate binding"/>
    <property type="evidence" value="ECO:0007669"/>
    <property type="project" value="InterPro"/>
</dbReference>
<dbReference type="Proteomes" id="UP000320055">
    <property type="component" value="Unassembled WGS sequence"/>
</dbReference>
<evidence type="ECO:0000256" key="9">
    <source>
        <dbReference type="ARBA" id="ARBA00023277"/>
    </source>
</evidence>
<keyword evidence="5" id="KW-0256">Endoplasmic reticulum</keyword>
<dbReference type="GO" id="GO:0016020">
    <property type="term" value="C:membrane"/>
    <property type="evidence" value="ECO:0007669"/>
    <property type="project" value="TreeGrafter"/>
</dbReference>
<evidence type="ECO:0000313" key="12">
    <source>
        <dbReference type="Proteomes" id="UP000320055"/>
    </source>
</evidence>
<evidence type="ECO:0000256" key="1">
    <source>
        <dbReference type="ARBA" id="ARBA00004115"/>
    </source>
</evidence>
<dbReference type="InterPro" id="IPR021720">
    <property type="entry name" value="Malectin_dom"/>
</dbReference>
<organism evidence="11 12">
    <name type="scientific">Hyella patelloides LEGE 07179</name>
    <dbReference type="NCBI Taxonomy" id="945734"/>
    <lineage>
        <taxon>Bacteria</taxon>
        <taxon>Bacillati</taxon>
        <taxon>Cyanobacteriota</taxon>
        <taxon>Cyanophyceae</taxon>
        <taxon>Pleurocapsales</taxon>
        <taxon>Hyellaceae</taxon>
        <taxon>Hyella</taxon>
    </lineage>
</organism>
<evidence type="ECO:0000256" key="5">
    <source>
        <dbReference type="ARBA" id="ARBA00022824"/>
    </source>
</evidence>
<dbReference type="SUPFAM" id="SSF49785">
    <property type="entry name" value="Galactose-binding domain-like"/>
    <property type="match status" value="1"/>
</dbReference>
<evidence type="ECO:0000256" key="3">
    <source>
        <dbReference type="ARBA" id="ARBA00022692"/>
    </source>
</evidence>
<keyword evidence="12" id="KW-1185">Reference proteome</keyword>
<keyword evidence="6" id="KW-1133">Transmembrane helix</keyword>
<proteinExistence type="inferred from homology"/>
<name>A0A563W118_9CYAN</name>
<comment type="subcellular location">
    <subcellularLocation>
        <location evidence="1">Endoplasmic reticulum membrane</location>
        <topology evidence="1">Single-pass type I membrane protein</topology>
    </subcellularLocation>
</comment>
<evidence type="ECO:0000313" key="11">
    <source>
        <dbReference type="EMBL" id="VEP17378.1"/>
    </source>
</evidence>
<comment type="similarity">
    <text evidence="2">Belongs to the malectin family.</text>
</comment>
<reference evidence="11 12" key="1">
    <citation type="submission" date="2019-01" db="EMBL/GenBank/DDBJ databases">
        <authorList>
            <person name="Brito A."/>
        </authorList>
    </citation>
    <scope>NUCLEOTIDE SEQUENCE [LARGE SCALE GENOMIC DNA]</scope>
    <source>
        <strain evidence="11">1</strain>
    </source>
</reference>
<evidence type="ECO:0000256" key="6">
    <source>
        <dbReference type="ARBA" id="ARBA00022989"/>
    </source>
</evidence>
<dbReference type="InterPro" id="IPR039155">
    <property type="entry name" value="MLEC"/>
</dbReference>
<evidence type="ECO:0000259" key="10">
    <source>
        <dbReference type="Pfam" id="PF11721"/>
    </source>
</evidence>
<sequence>MAIDIQQIRNAGISQRATDYINNLNADRKEAVLQDEAMEDTINAINATDSVPEDAIEITTADRNAASQIENGQGKTFVLRGNLNFNKTLRIPNDVTIYVDGTITKNGSHSADFYDDENTNDSVDAVFRVDDRSNVKLIGVNNAKLVSNQRATGVYIEGSDNVEVRGFDIGNVWEGVVAHWGNNDVKIFNNYIHDTGKRAIWSLGSDGTEAAHNFIENAGGDGFDWDAYATGNVAYENVVVGWRRWAGFVEEGAQDSYFAKNMAIMAEFEYKHPDPNNVPDSTQYTMGWADNGTTPGINRLTQNNYFIGNTLFKPSSYTRRKSGGDYFAKRNQQGKGKTYFWGNKGNVGFALNSNSDVPDSQQNPQDSWYQAEFAPTVAPGQSTLDKFENLFPVFGSSQEPIRINAGGEAFTDESGNQWSADRFSQGGQLYATTAGIDSTRDDPLLQTERFGQNFSYAIPVENGNYQVNLGFAEIYWNESNQRIFDLEIENELVIDDLDIYAEAGGKNEALEKSFSVEVQDGTLNLDFSTTIDSAKISTIEVVMTP</sequence>
<dbReference type="EMBL" id="CAACVJ010000556">
    <property type="protein sequence ID" value="VEP17378.1"/>
    <property type="molecule type" value="Genomic_DNA"/>
</dbReference>
<dbReference type="RefSeq" id="WP_144863381.1">
    <property type="nucleotide sequence ID" value="NZ_LR213770.1"/>
</dbReference>
<keyword evidence="8" id="KW-0325">Glycoprotein</keyword>
<dbReference type="SUPFAM" id="SSF51126">
    <property type="entry name" value="Pectin lyase-like"/>
    <property type="match status" value="1"/>
</dbReference>
<dbReference type="OrthoDB" id="414973at2"/>
<accession>A0A563W118</accession>
<keyword evidence="3" id="KW-0812">Transmembrane</keyword>
<dbReference type="AlphaFoldDB" id="A0A563W118"/>
<dbReference type="PANTHER" id="PTHR13460:SF0">
    <property type="entry name" value="MALECTIN"/>
    <property type="match status" value="1"/>
</dbReference>
<evidence type="ECO:0000256" key="4">
    <source>
        <dbReference type="ARBA" id="ARBA00022729"/>
    </source>
</evidence>
<dbReference type="InterPro" id="IPR011050">
    <property type="entry name" value="Pectin_lyase_fold/virulence"/>
</dbReference>
<dbReference type="Pfam" id="PF11721">
    <property type="entry name" value="Malectin"/>
    <property type="match status" value="1"/>
</dbReference>
<keyword evidence="7" id="KW-0472">Membrane</keyword>
<evidence type="ECO:0000256" key="2">
    <source>
        <dbReference type="ARBA" id="ARBA00009141"/>
    </source>
</evidence>
<dbReference type="Gene3D" id="2.160.20.10">
    <property type="entry name" value="Single-stranded right-handed beta-helix, Pectin lyase-like"/>
    <property type="match status" value="1"/>
</dbReference>
<protein>
    <recommendedName>
        <fullName evidence="10">Malectin domain-containing protein</fullName>
    </recommendedName>
</protein>
<gene>
    <name evidence="11" type="ORF">H1P_60034</name>
</gene>
<dbReference type="InterPro" id="IPR012334">
    <property type="entry name" value="Pectin_lyas_fold"/>
</dbReference>
<feature type="domain" description="Malectin" evidence="10">
    <location>
        <begin position="401"/>
        <end position="532"/>
    </location>
</feature>
<keyword evidence="4" id="KW-0732">Signal</keyword>
<keyword evidence="9" id="KW-0119">Carbohydrate metabolism</keyword>